<keyword evidence="2" id="KW-0732">Signal</keyword>
<evidence type="ECO:0000313" key="4">
    <source>
        <dbReference type="Proteomes" id="UP000190166"/>
    </source>
</evidence>
<dbReference type="Pfam" id="PF13414">
    <property type="entry name" value="TPR_11"/>
    <property type="match status" value="1"/>
</dbReference>
<dbReference type="SUPFAM" id="SSF48452">
    <property type="entry name" value="TPR-like"/>
    <property type="match status" value="1"/>
</dbReference>
<dbReference type="AlphaFoldDB" id="A0A1T5P2V3"/>
<dbReference type="InterPro" id="IPR011990">
    <property type="entry name" value="TPR-like_helical_dom_sf"/>
</dbReference>
<dbReference type="Gene3D" id="1.25.40.10">
    <property type="entry name" value="Tetratricopeptide repeat domain"/>
    <property type="match status" value="2"/>
</dbReference>
<feature type="repeat" description="TPR" evidence="1">
    <location>
        <begin position="120"/>
        <end position="153"/>
    </location>
</feature>
<feature type="signal peptide" evidence="2">
    <location>
        <begin position="1"/>
        <end position="19"/>
    </location>
</feature>
<dbReference type="RefSeq" id="WP_079470941.1">
    <property type="nucleotide sequence ID" value="NZ_FUZZ01000002.1"/>
</dbReference>
<dbReference type="InterPro" id="IPR019734">
    <property type="entry name" value="TPR_rpt"/>
</dbReference>
<evidence type="ECO:0000313" key="3">
    <source>
        <dbReference type="EMBL" id="SKD07081.1"/>
    </source>
</evidence>
<protein>
    <submittedName>
        <fullName evidence="3">Tetratricopeptide repeat-containing protein</fullName>
    </submittedName>
</protein>
<feature type="chain" id="PRO_5012120509" evidence="2">
    <location>
        <begin position="20"/>
        <end position="374"/>
    </location>
</feature>
<dbReference type="STRING" id="393003.SAMN05660461_3689"/>
<reference evidence="3 4" key="1">
    <citation type="submission" date="2017-02" db="EMBL/GenBank/DDBJ databases">
        <authorList>
            <person name="Peterson S.W."/>
        </authorList>
    </citation>
    <scope>NUCLEOTIDE SEQUENCE [LARGE SCALE GENOMIC DNA]</scope>
    <source>
        <strain evidence="3 4">DSM 18108</strain>
    </source>
</reference>
<proteinExistence type="predicted"/>
<dbReference type="PANTHER" id="PTHR12558:SF13">
    <property type="entry name" value="CELL DIVISION CYCLE PROTEIN 27 HOMOLOG"/>
    <property type="match status" value="1"/>
</dbReference>
<dbReference type="PROSITE" id="PS50005">
    <property type="entry name" value="TPR"/>
    <property type="match status" value="3"/>
</dbReference>
<accession>A0A1T5P2V3</accession>
<dbReference type="SMART" id="SM00028">
    <property type="entry name" value="TPR"/>
    <property type="match status" value="4"/>
</dbReference>
<name>A0A1T5P2V3_9BACT</name>
<keyword evidence="4" id="KW-1185">Reference proteome</keyword>
<feature type="repeat" description="TPR" evidence="1">
    <location>
        <begin position="86"/>
        <end position="119"/>
    </location>
</feature>
<gene>
    <name evidence="3" type="ORF">SAMN05660461_3689</name>
</gene>
<dbReference type="EMBL" id="FUZZ01000002">
    <property type="protein sequence ID" value="SKD07081.1"/>
    <property type="molecule type" value="Genomic_DNA"/>
</dbReference>
<dbReference type="Proteomes" id="UP000190166">
    <property type="component" value="Unassembled WGS sequence"/>
</dbReference>
<sequence length="374" mass="42801">MNRIIVTILLTFLGATAFAQDSTTAVLQKLTDSKQFDAVIGQYAPAPERLSAAALYYVGYAYFMKQEDDSCLKFMDLSIAKDANDHRPHFIKGSTLNYMQQFDQAIKCFKAAIALKPDTAEYYSGLGDAYYNLHLYESALENYKTAREKNSPGERPFLMVPQVYFSLRQEAKALEALHYNTTKLPRGSEGYTKSWFNIGQIESLSGNYDKAETAFLAVIQSDSSDYHAYAKLIQVYYHNKTYEKAKVYRAGLYDAHKQGRLKENMEDMFCFDQFKWKDKSIQAFERYEEGSKRIYNKQIFYVLDSIGNVDFTIQTEYSPISVEMGGPKYILCGSKGGTHFNYGIGFNDDVKYDDLKNTVINILEKRYKTAADNK</sequence>
<dbReference type="PANTHER" id="PTHR12558">
    <property type="entry name" value="CELL DIVISION CYCLE 16,23,27"/>
    <property type="match status" value="1"/>
</dbReference>
<evidence type="ECO:0000256" key="2">
    <source>
        <dbReference type="SAM" id="SignalP"/>
    </source>
</evidence>
<dbReference type="Pfam" id="PF13432">
    <property type="entry name" value="TPR_16"/>
    <property type="match status" value="1"/>
</dbReference>
<evidence type="ECO:0000256" key="1">
    <source>
        <dbReference type="PROSITE-ProRule" id="PRU00339"/>
    </source>
</evidence>
<keyword evidence="1" id="KW-0802">TPR repeat</keyword>
<organism evidence="3 4">
    <name type="scientific">Chitinophaga ginsengisegetis</name>
    <dbReference type="NCBI Taxonomy" id="393003"/>
    <lineage>
        <taxon>Bacteria</taxon>
        <taxon>Pseudomonadati</taxon>
        <taxon>Bacteroidota</taxon>
        <taxon>Chitinophagia</taxon>
        <taxon>Chitinophagales</taxon>
        <taxon>Chitinophagaceae</taxon>
        <taxon>Chitinophaga</taxon>
    </lineage>
</organism>
<feature type="repeat" description="TPR" evidence="1">
    <location>
        <begin position="192"/>
        <end position="225"/>
    </location>
</feature>